<gene>
    <name evidence="1" type="ORF">LCPAC304_04480</name>
</gene>
<dbReference type="EMBL" id="MK500567">
    <property type="protein sequence ID" value="QBK92101.1"/>
    <property type="molecule type" value="Genomic_DNA"/>
</dbReference>
<name>A0A481ZBP4_9VIRU</name>
<accession>A0A481ZBP4</accession>
<proteinExistence type="predicted"/>
<reference evidence="1" key="1">
    <citation type="journal article" date="2019" name="MBio">
        <title>Virus Genomes from Deep Sea Sediments Expand the Ocean Megavirome and Support Independent Origins of Viral Gigantism.</title>
        <authorList>
            <person name="Backstrom D."/>
            <person name="Yutin N."/>
            <person name="Jorgensen S.L."/>
            <person name="Dharamshi J."/>
            <person name="Homa F."/>
            <person name="Zaremba-Niedwiedzka K."/>
            <person name="Spang A."/>
            <person name="Wolf Y.I."/>
            <person name="Koonin E.V."/>
            <person name="Ettema T.J."/>
        </authorList>
    </citation>
    <scope>NUCLEOTIDE SEQUENCE</scope>
</reference>
<protein>
    <submittedName>
        <fullName evidence="1">Uncharacterized protein</fullName>
    </submittedName>
</protein>
<sequence>MQKCEHFPRSLLPRPRRSCGQDSPYKYYFHVSVFGFPKAIVEYACEEHKWSDHEEYGTIEEHHWDEKTQLYELFWVAEDVDIKDYETYE</sequence>
<organism evidence="1">
    <name type="scientific">Pithovirus LCPAC304</name>
    <dbReference type="NCBI Taxonomy" id="2506594"/>
    <lineage>
        <taxon>Viruses</taxon>
        <taxon>Pithoviruses</taxon>
    </lineage>
</organism>
<evidence type="ECO:0000313" key="1">
    <source>
        <dbReference type="EMBL" id="QBK92101.1"/>
    </source>
</evidence>